<gene>
    <name evidence="2" type="ORF">TIFTF001_007932</name>
</gene>
<dbReference type="Gene3D" id="3.40.1000.50">
    <property type="entry name" value="Repressor of RNA polymerase III transcription Maf1"/>
    <property type="match status" value="1"/>
</dbReference>
<dbReference type="PANTHER" id="PTHR22504:SF0">
    <property type="entry name" value="REPRESSOR OF RNA POLYMERASE III TRANSCRIPTION MAF1 HOMOLOG"/>
    <property type="match status" value="1"/>
</dbReference>
<reference evidence="2" key="1">
    <citation type="submission" date="2023-07" db="EMBL/GenBank/DDBJ databases">
        <title>draft genome sequence of fig (Ficus carica).</title>
        <authorList>
            <person name="Takahashi T."/>
            <person name="Nishimura K."/>
        </authorList>
    </citation>
    <scope>NUCLEOTIDE SEQUENCE</scope>
</reference>
<dbReference type="PANTHER" id="PTHR22504">
    <property type="entry name" value="REPRESSOR OF RNA POLYMERASE III TRANSCRIPTION MAF1"/>
    <property type="match status" value="1"/>
</dbReference>
<dbReference type="EMBL" id="BTGU01000008">
    <property type="protein sequence ID" value="GMN38698.1"/>
    <property type="molecule type" value="Genomic_DNA"/>
</dbReference>
<dbReference type="InterPro" id="IPR015257">
    <property type="entry name" value="Maf1"/>
</dbReference>
<feature type="transmembrane region" description="Helical" evidence="1">
    <location>
        <begin position="417"/>
        <end position="439"/>
    </location>
</feature>
<comment type="caution">
    <text evidence="2">The sequence shown here is derived from an EMBL/GenBank/DDBJ whole genome shotgun (WGS) entry which is preliminary data.</text>
</comment>
<protein>
    <recommendedName>
        <fullName evidence="4">Repressor of RNA polymerase III transcription</fullName>
    </recommendedName>
</protein>
<dbReference type="AlphaFoldDB" id="A0AA88A3U8"/>
<dbReference type="InterPro" id="IPR038564">
    <property type="entry name" value="Maf1_sf"/>
</dbReference>
<proteinExistence type="predicted"/>
<keyword evidence="1" id="KW-0812">Transmembrane</keyword>
<dbReference type="GO" id="GO:0005634">
    <property type="term" value="C:nucleus"/>
    <property type="evidence" value="ECO:0007669"/>
    <property type="project" value="TreeGrafter"/>
</dbReference>
<name>A0AA88A3U8_FICCA</name>
<keyword evidence="1" id="KW-0472">Membrane</keyword>
<accession>A0AA88A3U8</accession>
<organism evidence="2 3">
    <name type="scientific">Ficus carica</name>
    <name type="common">Common fig</name>
    <dbReference type="NCBI Taxonomy" id="3494"/>
    <lineage>
        <taxon>Eukaryota</taxon>
        <taxon>Viridiplantae</taxon>
        <taxon>Streptophyta</taxon>
        <taxon>Embryophyta</taxon>
        <taxon>Tracheophyta</taxon>
        <taxon>Spermatophyta</taxon>
        <taxon>Magnoliopsida</taxon>
        <taxon>eudicotyledons</taxon>
        <taxon>Gunneridae</taxon>
        <taxon>Pentapetalae</taxon>
        <taxon>rosids</taxon>
        <taxon>fabids</taxon>
        <taxon>Rosales</taxon>
        <taxon>Moraceae</taxon>
        <taxon>Ficeae</taxon>
        <taxon>Ficus</taxon>
    </lineage>
</organism>
<dbReference type="Pfam" id="PF09174">
    <property type="entry name" value="Maf1"/>
    <property type="match status" value="1"/>
</dbReference>
<keyword evidence="3" id="KW-1185">Reference proteome</keyword>
<sequence length="458" mass="52658">MANSWFAKSFAVPDLMIVCVERWLAGGNFLGEGSCNGGQWFCRVQKCVVLLNFQYTFEVLSQTPLLLKLLKIRSVKMKFLEYTPLERINGFLSNLNLGERTIKGCLEAYSCKHTGTDKKLSLSLENEILDYLGKSSDADSSSPDDVLLSRSSRKTLVYLVLTLYHLYPDYDFSAMNAHQFFSEETWDGFRQIFDTYLFEASKEWTETKEGGSLWETLYKALDEVVKLADCEIYCYSPDSDGDPFLEGGAIWSFNFFFYNRKLKCVVSFRFCCLSNMVADGFLIDDLRYEDDGEIFDVMDILATLCTGTRLYVRSKLICASFAELHENLLKRLHIFSTGRSAFLLHRLPILNISYILDFKEDYCIGSIGWLMPTCSLPRDQVLNMFGFGVYSVKVKTRSSEREHLLLMSHRNSTGIPLLPHSFLLVFTRFLVLVILWPLCKWTMDAPFEILIRVALKRV</sequence>
<evidence type="ECO:0000313" key="3">
    <source>
        <dbReference type="Proteomes" id="UP001187192"/>
    </source>
</evidence>
<evidence type="ECO:0000313" key="2">
    <source>
        <dbReference type="EMBL" id="GMN38698.1"/>
    </source>
</evidence>
<dbReference type="FunFam" id="3.40.1000.50:FF:000003">
    <property type="entry name" value="Repressor of RNA polymerase III transcription MAF1"/>
    <property type="match status" value="1"/>
</dbReference>
<dbReference type="GO" id="GO:0000994">
    <property type="term" value="F:RNA polymerase III core binding"/>
    <property type="evidence" value="ECO:0007669"/>
    <property type="project" value="TreeGrafter"/>
</dbReference>
<evidence type="ECO:0000256" key="1">
    <source>
        <dbReference type="SAM" id="Phobius"/>
    </source>
</evidence>
<keyword evidence="1" id="KW-1133">Transmembrane helix</keyword>
<evidence type="ECO:0008006" key="4">
    <source>
        <dbReference type="Google" id="ProtNLM"/>
    </source>
</evidence>
<dbReference type="Proteomes" id="UP001187192">
    <property type="component" value="Unassembled WGS sequence"/>
</dbReference>
<dbReference type="GO" id="GO:0016480">
    <property type="term" value="P:negative regulation of transcription by RNA polymerase III"/>
    <property type="evidence" value="ECO:0007669"/>
    <property type="project" value="InterPro"/>
</dbReference>